<comment type="caution">
    <text evidence="8">The sequence shown here is derived from an EMBL/GenBank/DDBJ whole genome shotgun (WGS) entry which is preliminary data.</text>
</comment>
<evidence type="ECO:0000256" key="6">
    <source>
        <dbReference type="SAM" id="MobiDB-lite"/>
    </source>
</evidence>
<dbReference type="PROSITE" id="PS00108">
    <property type="entry name" value="PROTEIN_KINASE_ST"/>
    <property type="match status" value="1"/>
</dbReference>
<evidence type="ECO:0000256" key="5">
    <source>
        <dbReference type="PROSITE-ProRule" id="PRU10141"/>
    </source>
</evidence>
<dbReference type="Pfam" id="PF00069">
    <property type="entry name" value="Pkinase"/>
    <property type="match status" value="1"/>
</dbReference>
<dbReference type="PANTHER" id="PTHR43289:SF6">
    <property type="entry name" value="SERINE_THREONINE-PROTEIN KINASE NEKL-3"/>
    <property type="match status" value="1"/>
</dbReference>
<dbReference type="Gene3D" id="1.10.510.10">
    <property type="entry name" value="Transferase(Phosphotransferase) domain 1"/>
    <property type="match status" value="1"/>
</dbReference>
<dbReference type="Proteomes" id="UP000237968">
    <property type="component" value="Unassembled WGS sequence"/>
</dbReference>
<keyword evidence="3 8" id="KW-0418">Kinase</keyword>
<keyword evidence="4 5" id="KW-0067">ATP-binding</keyword>
<dbReference type="GO" id="GO:0005524">
    <property type="term" value="F:ATP binding"/>
    <property type="evidence" value="ECO:0007669"/>
    <property type="project" value="UniProtKB-UniRule"/>
</dbReference>
<dbReference type="EC" id="2.7.11.1" evidence="8"/>
<reference evidence="8 9" key="1">
    <citation type="submission" date="2018-03" db="EMBL/GenBank/DDBJ databases">
        <title>Draft Genome Sequences of the Obligatory Marine Myxobacteria Enhygromyxa salina SWB005.</title>
        <authorList>
            <person name="Poehlein A."/>
            <person name="Moghaddam J.A."/>
            <person name="Harms H."/>
            <person name="Alanjari M."/>
            <person name="Koenig G.M."/>
            <person name="Daniel R."/>
            <person name="Schaeberle T.F."/>
        </authorList>
    </citation>
    <scope>NUCLEOTIDE SEQUENCE [LARGE SCALE GENOMIC DNA]</scope>
    <source>
        <strain evidence="8 9">SWB005</strain>
    </source>
</reference>
<evidence type="ECO:0000256" key="4">
    <source>
        <dbReference type="ARBA" id="ARBA00022840"/>
    </source>
</evidence>
<name>A0A2S9XDQ2_9BACT</name>
<feature type="domain" description="Protein kinase" evidence="7">
    <location>
        <begin position="5"/>
        <end position="287"/>
    </location>
</feature>
<keyword evidence="2 5" id="KW-0547">Nucleotide-binding</keyword>
<dbReference type="PROSITE" id="PS00107">
    <property type="entry name" value="PROTEIN_KINASE_ATP"/>
    <property type="match status" value="1"/>
</dbReference>
<dbReference type="EMBL" id="PVNK01000263">
    <property type="protein sequence ID" value="PRP90989.1"/>
    <property type="molecule type" value="Genomic_DNA"/>
</dbReference>
<evidence type="ECO:0000256" key="3">
    <source>
        <dbReference type="ARBA" id="ARBA00022777"/>
    </source>
</evidence>
<dbReference type="CDD" id="cd14014">
    <property type="entry name" value="STKc_PknB_like"/>
    <property type="match status" value="1"/>
</dbReference>
<organism evidence="8 9">
    <name type="scientific">Enhygromyxa salina</name>
    <dbReference type="NCBI Taxonomy" id="215803"/>
    <lineage>
        <taxon>Bacteria</taxon>
        <taxon>Pseudomonadati</taxon>
        <taxon>Myxococcota</taxon>
        <taxon>Polyangia</taxon>
        <taxon>Nannocystales</taxon>
        <taxon>Nannocystaceae</taxon>
        <taxon>Enhygromyxa</taxon>
    </lineage>
</organism>
<keyword evidence="1 8" id="KW-0808">Transferase</keyword>
<dbReference type="AlphaFoldDB" id="A0A2S9XDQ2"/>
<dbReference type="PROSITE" id="PS50011">
    <property type="entry name" value="PROTEIN_KINASE_DOM"/>
    <property type="match status" value="1"/>
</dbReference>
<accession>A0A2S9XDQ2</accession>
<dbReference type="InterPro" id="IPR011009">
    <property type="entry name" value="Kinase-like_dom_sf"/>
</dbReference>
<dbReference type="SUPFAM" id="SSF56112">
    <property type="entry name" value="Protein kinase-like (PK-like)"/>
    <property type="match status" value="1"/>
</dbReference>
<keyword evidence="9" id="KW-1185">Reference proteome</keyword>
<sequence length="671" mass="72616">MFGRYVLVENIGRGAMGEVWVAIDPDLDRKVALKLLRRDRVERAEDRRRLMAEARAMARLTHPNVVTVHDVGEVDGQLFIAMEYVDGETLAAWLQRGPYPWQEALTIMLPAGAGLAAAHDVGLVHRDFKPANVMIGHDERPRVLDFGLARPEGIEHPASEDVPVALERDDSGRVLRVKSKPEVGARPPPRIQGTPHYMSAEQHRGDPIDARSDLFSFCVVLFEALYGARPFDGAHRLAIAMKITEGELLEIPVEERAPAWIHRALVRGLAPAPEDRFEDMAALLQVLDRSPKRRRRQRQRIAAGAAGLALAGAAFALIPAREDPCAAEPSTLDGAWGPEARAGLRARVDAAAAPGSRVGERLIAGLDAHEREWAEANRQLCRDREARRVTPRLEAARSRCLDERREALAALTGLANAEAVDPPLLDALAARPYAALRSLGTPSACVELSASPDGPPALETAELRARARARLVLILAPSDAESRLAAVLEGAGSRGDDPELELLLGRAAAATGDRDRAQLHLHAAARATTGERHLLAADAWLALVELELAELERSGASTPAEKRAHLREATRLLDYAEAVLDANEFTLGIELALLRGRVGLALDELDHATSSLDAGIERAAVEPLRAPDLLAALLELRAEVYEHRGSDRAAASDRARAEAVLREALGPGAHS</sequence>
<gene>
    <name evidence="8" type="primary">prkC_41</name>
    <name evidence="8" type="ORF">ENSA5_60640</name>
</gene>
<evidence type="ECO:0000313" key="9">
    <source>
        <dbReference type="Proteomes" id="UP000237968"/>
    </source>
</evidence>
<dbReference type="Gene3D" id="3.30.200.20">
    <property type="entry name" value="Phosphorylase Kinase, domain 1"/>
    <property type="match status" value="1"/>
</dbReference>
<evidence type="ECO:0000313" key="8">
    <source>
        <dbReference type="EMBL" id="PRP90989.1"/>
    </source>
</evidence>
<dbReference type="GO" id="GO:0004674">
    <property type="term" value="F:protein serine/threonine kinase activity"/>
    <property type="evidence" value="ECO:0007669"/>
    <property type="project" value="UniProtKB-EC"/>
</dbReference>
<feature type="binding site" evidence="5">
    <location>
        <position position="34"/>
    </location>
    <ligand>
        <name>ATP</name>
        <dbReference type="ChEBI" id="CHEBI:30616"/>
    </ligand>
</feature>
<evidence type="ECO:0000256" key="1">
    <source>
        <dbReference type="ARBA" id="ARBA00022679"/>
    </source>
</evidence>
<evidence type="ECO:0000256" key="2">
    <source>
        <dbReference type="ARBA" id="ARBA00022741"/>
    </source>
</evidence>
<evidence type="ECO:0000259" key="7">
    <source>
        <dbReference type="PROSITE" id="PS50011"/>
    </source>
</evidence>
<dbReference type="InterPro" id="IPR000719">
    <property type="entry name" value="Prot_kinase_dom"/>
</dbReference>
<proteinExistence type="predicted"/>
<dbReference type="PANTHER" id="PTHR43289">
    <property type="entry name" value="MITOGEN-ACTIVATED PROTEIN KINASE KINASE KINASE 20-RELATED"/>
    <property type="match status" value="1"/>
</dbReference>
<dbReference type="InterPro" id="IPR017441">
    <property type="entry name" value="Protein_kinase_ATP_BS"/>
</dbReference>
<dbReference type="InterPro" id="IPR008271">
    <property type="entry name" value="Ser/Thr_kinase_AS"/>
</dbReference>
<feature type="region of interest" description="Disordered" evidence="6">
    <location>
        <begin position="180"/>
        <end position="203"/>
    </location>
</feature>
<protein>
    <submittedName>
        <fullName evidence="8">Serine/threonine-protein kinase PrkC</fullName>
        <ecNumber evidence="8">2.7.11.1</ecNumber>
    </submittedName>
</protein>